<keyword evidence="6 11" id="KW-0732">Signal</keyword>
<dbReference type="GO" id="GO:0004181">
    <property type="term" value="F:metallocarboxypeptidase activity"/>
    <property type="evidence" value="ECO:0007669"/>
    <property type="project" value="InterPro"/>
</dbReference>
<name>A0AAD9NEH8_9ANNE</name>
<dbReference type="Proteomes" id="UP001208570">
    <property type="component" value="Unassembled WGS sequence"/>
</dbReference>
<reference evidence="13" key="1">
    <citation type="journal article" date="2023" name="Mol. Biol. Evol.">
        <title>Third-Generation Sequencing Reveals the Adaptive Role of the Epigenome in Three Deep-Sea Polychaetes.</title>
        <authorList>
            <person name="Perez M."/>
            <person name="Aroh O."/>
            <person name="Sun Y."/>
            <person name="Lan Y."/>
            <person name="Juniper S.K."/>
            <person name="Young C.R."/>
            <person name="Angers B."/>
            <person name="Qian P.Y."/>
        </authorList>
    </citation>
    <scope>NUCLEOTIDE SEQUENCE</scope>
    <source>
        <strain evidence="13">P08H-3</strain>
    </source>
</reference>
<dbReference type="PRINTS" id="PR00765">
    <property type="entry name" value="CRBOXYPTASEA"/>
</dbReference>
<protein>
    <recommendedName>
        <fullName evidence="12">Peptidase M14 domain-containing protein</fullName>
    </recommendedName>
</protein>
<proteinExistence type="inferred from homology"/>
<feature type="domain" description="Peptidase M14" evidence="12">
    <location>
        <begin position="64"/>
        <end position="282"/>
    </location>
</feature>
<comment type="caution">
    <text evidence="13">The sequence shown here is derived from an EMBL/GenBank/DDBJ whole genome shotgun (WGS) entry which is preliminary data.</text>
</comment>
<evidence type="ECO:0000256" key="2">
    <source>
        <dbReference type="ARBA" id="ARBA00005988"/>
    </source>
</evidence>
<keyword evidence="7" id="KW-0378">Hydrolase</keyword>
<sequence length="282" mass="32688">MPQTVTYHLVFIVVTLSVWLSASSKDSYADKVYEDDDLEGYLNYLWRPKESQTVLPEDLLSSETHTDLEIKLLIEDLLLNTKNKHVNKGNMSDELQRCRGRCSLFNIGSSYEGRPLIGIKIALGTTVEGYKPKIWISAGVHAREWISHTSALYIVNMLIQKFDEDPYVHHLVESYEWYILPCVNPDGYNYTWTTDRLWRKTRSYNPGTTCVGTDANRNFDFKWGVNFDDNARTRQLWKLSENNGSNMKQTQTGFCQTRMLKNIIIHRLLADLPDKHTERIIG</sequence>
<dbReference type="InterPro" id="IPR000834">
    <property type="entry name" value="Peptidase_M14"/>
</dbReference>
<dbReference type="PROSITE" id="PS00132">
    <property type="entry name" value="CARBOXYPEPT_ZN_1"/>
    <property type="match status" value="1"/>
</dbReference>
<dbReference type="PROSITE" id="PS52035">
    <property type="entry name" value="PEPTIDASE_M14"/>
    <property type="match status" value="1"/>
</dbReference>
<comment type="caution">
    <text evidence="10">Lacks conserved residue(s) required for the propagation of feature annotation.</text>
</comment>
<keyword evidence="3" id="KW-0121">Carboxypeptidase</keyword>
<dbReference type="PANTHER" id="PTHR11705">
    <property type="entry name" value="PROTEASE FAMILY M14 CARBOXYPEPTIDASE A,B"/>
    <property type="match status" value="1"/>
</dbReference>
<dbReference type="EMBL" id="JAODUP010000067">
    <property type="protein sequence ID" value="KAK2164244.1"/>
    <property type="molecule type" value="Genomic_DNA"/>
</dbReference>
<evidence type="ECO:0000313" key="14">
    <source>
        <dbReference type="Proteomes" id="UP001208570"/>
    </source>
</evidence>
<evidence type="ECO:0000256" key="8">
    <source>
        <dbReference type="ARBA" id="ARBA00022833"/>
    </source>
</evidence>
<keyword evidence="8" id="KW-0862">Zinc</keyword>
<keyword evidence="9" id="KW-0482">Metalloprotease</keyword>
<evidence type="ECO:0000313" key="13">
    <source>
        <dbReference type="EMBL" id="KAK2164244.1"/>
    </source>
</evidence>
<evidence type="ECO:0000256" key="9">
    <source>
        <dbReference type="ARBA" id="ARBA00023049"/>
    </source>
</evidence>
<dbReference type="GO" id="GO:0008270">
    <property type="term" value="F:zinc ion binding"/>
    <property type="evidence" value="ECO:0007669"/>
    <property type="project" value="InterPro"/>
</dbReference>
<dbReference type="GO" id="GO:0006508">
    <property type="term" value="P:proteolysis"/>
    <property type="evidence" value="ECO:0007669"/>
    <property type="project" value="UniProtKB-KW"/>
</dbReference>
<feature type="signal peptide" evidence="11">
    <location>
        <begin position="1"/>
        <end position="24"/>
    </location>
</feature>
<evidence type="ECO:0000256" key="5">
    <source>
        <dbReference type="ARBA" id="ARBA00022723"/>
    </source>
</evidence>
<dbReference type="Pfam" id="PF00246">
    <property type="entry name" value="Peptidase_M14"/>
    <property type="match status" value="1"/>
</dbReference>
<feature type="chain" id="PRO_5041982664" description="Peptidase M14 domain-containing protein" evidence="11">
    <location>
        <begin position="25"/>
        <end position="282"/>
    </location>
</feature>
<evidence type="ECO:0000256" key="6">
    <source>
        <dbReference type="ARBA" id="ARBA00022729"/>
    </source>
</evidence>
<accession>A0AAD9NEH8</accession>
<evidence type="ECO:0000256" key="7">
    <source>
        <dbReference type="ARBA" id="ARBA00022801"/>
    </source>
</evidence>
<keyword evidence="5" id="KW-0479">Metal-binding</keyword>
<dbReference type="PANTHER" id="PTHR11705:SF91">
    <property type="entry name" value="FI01817P-RELATED"/>
    <property type="match status" value="1"/>
</dbReference>
<dbReference type="FunFam" id="3.40.630.10:FF:000084">
    <property type="entry name" value="Carboxypeptidase B2"/>
    <property type="match status" value="1"/>
</dbReference>
<keyword evidence="14" id="KW-1185">Reference proteome</keyword>
<dbReference type="SMART" id="SM00631">
    <property type="entry name" value="Zn_pept"/>
    <property type="match status" value="1"/>
</dbReference>
<gene>
    <name evidence="13" type="ORF">LSH36_67g04021</name>
</gene>
<dbReference type="AlphaFoldDB" id="A0AAD9NEH8"/>
<dbReference type="SUPFAM" id="SSF53187">
    <property type="entry name" value="Zn-dependent exopeptidases"/>
    <property type="match status" value="1"/>
</dbReference>
<dbReference type="InterPro" id="IPR057246">
    <property type="entry name" value="CARBOXYPEPT_ZN_1"/>
</dbReference>
<keyword evidence="4" id="KW-0645">Protease</keyword>
<dbReference type="GO" id="GO:0005615">
    <property type="term" value="C:extracellular space"/>
    <property type="evidence" value="ECO:0007669"/>
    <property type="project" value="TreeGrafter"/>
</dbReference>
<evidence type="ECO:0000259" key="12">
    <source>
        <dbReference type="PROSITE" id="PS52035"/>
    </source>
</evidence>
<evidence type="ECO:0000256" key="1">
    <source>
        <dbReference type="ARBA" id="ARBA00001947"/>
    </source>
</evidence>
<evidence type="ECO:0000256" key="11">
    <source>
        <dbReference type="SAM" id="SignalP"/>
    </source>
</evidence>
<dbReference type="Gene3D" id="3.40.630.10">
    <property type="entry name" value="Zn peptidases"/>
    <property type="match status" value="1"/>
</dbReference>
<evidence type="ECO:0000256" key="3">
    <source>
        <dbReference type="ARBA" id="ARBA00022645"/>
    </source>
</evidence>
<comment type="cofactor">
    <cofactor evidence="1">
        <name>Zn(2+)</name>
        <dbReference type="ChEBI" id="CHEBI:29105"/>
    </cofactor>
</comment>
<comment type="similarity">
    <text evidence="2 10">Belongs to the peptidase M14 family.</text>
</comment>
<evidence type="ECO:0000256" key="4">
    <source>
        <dbReference type="ARBA" id="ARBA00022670"/>
    </source>
</evidence>
<organism evidence="13 14">
    <name type="scientific">Paralvinella palmiformis</name>
    <dbReference type="NCBI Taxonomy" id="53620"/>
    <lineage>
        <taxon>Eukaryota</taxon>
        <taxon>Metazoa</taxon>
        <taxon>Spiralia</taxon>
        <taxon>Lophotrochozoa</taxon>
        <taxon>Annelida</taxon>
        <taxon>Polychaeta</taxon>
        <taxon>Sedentaria</taxon>
        <taxon>Canalipalpata</taxon>
        <taxon>Terebellida</taxon>
        <taxon>Terebelliformia</taxon>
        <taxon>Alvinellidae</taxon>
        <taxon>Paralvinella</taxon>
    </lineage>
</organism>
<evidence type="ECO:0000256" key="10">
    <source>
        <dbReference type="PROSITE-ProRule" id="PRU01379"/>
    </source>
</evidence>